<gene>
    <name evidence="3" type="ORF">ALO68_01054</name>
</gene>
<feature type="domain" description="KTSC" evidence="2">
    <location>
        <begin position="87"/>
        <end position="144"/>
    </location>
</feature>
<dbReference type="EMBL" id="LJQM01000169">
    <property type="protein sequence ID" value="KPX43604.1"/>
    <property type="molecule type" value="Genomic_DNA"/>
</dbReference>
<dbReference type="InterPro" id="IPR025309">
    <property type="entry name" value="KTSC_dom"/>
</dbReference>
<accession>A0A0P9RCZ3</accession>
<evidence type="ECO:0000256" key="1">
    <source>
        <dbReference type="SAM" id="MobiDB-lite"/>
    </source>
</evidence>
<evidence type="ECO:0000259" key="2">
    <source>
        <dbReference type="Pfam" id="PF13619"/>
    </source>
</evidence>
<dbReference type="AlphaFoldDB" id="A0A0P9RCZ3"/>
<sequence>MFIPSATDLLPSTCQLSTNVNRSAATKSTRVSCPVPEEKPQGPQQLFDPTTLLVRQKAPPSETPTSISSENVINQDRESAMDMVRVNSSAITAVGYDPATGRMRITFKRGRPYDYCHVPPNIHQGLMAAGSKGTYFDRMIRDRYQC</sequence>
<proteinExistence type="predicted"/>
<dbReference type="Proteomes" id="UP000050557">
    <property type="component" value="Unassembled WGS sequence"/>
</dbReference>
<feature type="region of interest" description="Disordered" evidence="1">
    <location>
        <begin position="25"/>
        <end position="48"/>
    </location>
</feature>
<dbReference type="Pfam" id="PF13619">
    <property type="entry name" value="KTSC"/>
    <property type="match status" value="1"/>
</dbReference>
<protein>
    <recommendedName>
        <fullName evidence="2">KTSC domain-containing protein</fullName>
    </recommendedName>
</protein>
<reference evidence="3 4" key="1">
    <citation type="submission" date="2015-09" db="EMBL/GenBank/DDBJ databases">
        <title>Genome announcement of multiple Pseudomonas syringae strains.</title>
        <authorList>
            <person name="Thakur S."/>
            <person name="Wang P.W."/>
            <person name="Gong Y."/>
            <person name="Weir B.S."/>
            <person name="Guttman D.S."/>
        </authorList>
    </citation>
    <scope>NUCLEOTIDE SEQUENCE [LARGE SCALE GENOMIC DNA]</scope>
    <source>
        <strain evidence="3 4">ICMP4531</strain>
    </source>
</reference>
<name>A0A0P9RCZ3_9PSED</name>
<comment type="caution">
    <text evidence="3">The sequence shown here is derived from an EMBL/GenBank/DDBJ whole genome shotgun (WGS) entry which is preliminary data.</text>
</comment>
<evidence type="ECO:0000313" key="3">
    <source>
        <dbReference type="EMBL" id="KPX43604.1"/>
    </source>
</evidence>
<organism evidence="3 4">
    <name type="scientific">Pseudomonas syringae pv. helianthi</name>
    <dbReference type="NCBI Taxonomy" id="251654"/>
    <lineage>
        <taxon>Bacteria</taxon>
        <taxon>Pseudomonadati</taxon>
        <taxon>Pseudomonadota</taxon>
        <taxon>Gammaproteobacteria</taxon>
        <taxon>Pseudomonadales</taxon>
        <taxon>Pseudomonadaceae</taxon>
        <taxon>Pseudomonas</taxon>
    </lineage>
</organism>
<evidence type="ECO:0000313" key="4">
    <source>
        <dbReference type="Proteomes" id="UP000050557"/>
    </source>
</evidence>
<dbReference type="PATRIC" id="fig|251654.3.peg.1338"/>